<gene>
    <name evidence="2" type="ORF">INT46_003532</name>
</gene>
<keyword evidence="3" id="KW-1185">Reference proteome</keyword>
<evidence type="ECO:0000313" key="2">
    <source>
        <dbReference type="EMBL" id="KAG2207129.1"/>
    </source>
</evidence>
<name>A0A8H7VAD8_9FUNG</name>
<dbReference type="Proteomes" id="UP000650833">
    <property type="component" value="Unassembled WGS sequence"/>
</dbReference>
<evidence type="ECO:0000313" key="3">
    <source>
        <dbReference type="Proteomes" id="UP000650833"/>
    </source>
</evidence>
<feature type="compositionally biased region" description="Low complexity" evidence="1">
    <location>
        <begin position="366"/>
        <end position="380"/>
    </location>
</feature>
<dbReference type="OrthoDB" id="2162994at2759"/>
<comment type="caution">
    <text evidence="2">The sequence shown here is derived from an EMBL/GenBank/DDBJ whole genome shotgun (WGS) entry which is preliminary data.</text>
</comment>
<accession>A0A8H7VAD8</accession>
<reference evidence="2" key="1">
    <citation type="submission" date="2020-12" db="EMBL/GenBank/DDBJ databases">
        <title>Metabolic potential, ecology and presence of endohyphal bacteria is reflected in genomic diversity of Mucoromycotina.</title>
        <authorList>
            <person name="Muszewska A."/>
            <person name="Okrasinska A."/>
            <person name="Steczkiewicz K."/>
            <person name="Drgas O."/>
            <person name="Orlowska M."/>
            <person name="Perlinska-Lenart U."/>
            <person name="Aleksandrzak-Piekarczyk T."/>
            <person name="Szatraj K."/>
            <person name="Zielenkiewicz U."/>
            <person name="Pilsyk S."/>
            <person name="Malc E."/>
            <person name="Mieczkowski P."/>
            <person name="Kruszewska J.S."/>
            <person name="Biernat P."/>
            <person name="Pawlowska J."/>
        </authorList>
    </citation>
    <scope>NUCLEOTIDE SEQUENCE</scope>
    <source>
        <strain evidence="2">CBS 226.32</strain>
    </source>
</reference>
<feature type="region of interest" description="Disordered" evidence="1">
    <location>
        <begin position="349"/>
        <end position="381"/>
    </location>
</feature>
<protein>
    <submittedName>
        <fullName evidence="2">Uncharacterized protein</fullName>
    </submittedName>
</protein>
<dbReference type="AlphaFoldDB" id="A0A8H7VAD8"/>
<dbReference type="EMBL" id="JAEPRC010000134">
    <property type="protein sequence ID" value="KAG2207129.1"/>
    <property type="molecule type" value="Genomic_DNA"/>
</dbReference>
<proteinExistence type="predicted"/>
<evidence type="ECO:0000256" key="1">
    <source>
        <dbReference type="SAM" id="MobiDB-lite"/>
    </source>
</evidence>
<organism evidence="2 3">
    <name type="scientific">Mucor plumbeus</name>
    <dbReference type="NCBI Taxonomy" id="97098"/>
    <lineage>
        <taxon>Eukaryota</taxon>
        <taxon>Fungi</taxon>
        <taxon>Fungi incertae sedis</taxon>
        <taxon>Mucoromycota</taxon>
        <taxon>Mucoromycotina</taxon>
        <taxon>Mucoromycetes</taxon>
        <taxon>Mucorales</taxon>
        <taxon>Mucorineae</taxon>
        <taxon>Mucoraceae</taxon>
        <taxon>Mucor</taxon>
    </lineage>
</organism>
<sequence>MTIQNSCFWSLLSFDKLEFIHIPSSIGKIKIITENDETTIQDVLLHRSLFEFMHPNEIKMAKNDLSSFLKLKTLAGSVTRCRLLSLKSIACHVLPNNPTISSTYQDWNIIDLVIYTATDDTVLAFFHNTDFGSCKIDDNPIIPSPSCTVESSKPCFDYEDASHLIQVLELIKKTPTIPIIDDNQLINPIRIFQIVDPVSLKPLFIWPQLYSFVDMIQSLASDIVLKEFKNPSVGSSTTTTDDVSCTRHFYANTKIELFITKKVYDFQRILIPYGNILFESFQVTPIPIITATTSSFLGRQQTGMYMNNFTLFFNVKKLLKSDNEKKEVDRKFPLTFQYEHVVNDFALKGGGEEGESSGGKKLLHQTASHNSNTSSTTMASVISPSSHLRKFRIQQHLPQELAIKQQNFTSSIEKKRRNVFHGLAATTPTSSEGTKVCTRCHTSNSPEWRRGPDDYAMRVGYDTQDLDQNSGAQQQPH</sequence>